<keyword evidence="3" id="KW-0547">Nucleotide-binding</keyword>
<keyword evidence="3" id="KW-0067">ATP-binding</keyword>
<dbReference type="InterPro" id="IPR001650">
    <property type="entry name" value="Helicase_C-like"/>
</dbReference>
<gene>
    <name evidence="3" type="ORF">QHG74_02050</name>
</gene>
<dbReference type="CDD" id="cd18013">
    <property type="entry name" value="DEXQc_bact_SNF2"/>
    <property type="match status" value="1"/>
</dbReference>
<dbReference type="Gene3D" id="3.40.50.10810">
    <property type="entry name" value="Tandem AAA-ATPase domain"/>
    <property type="match status" value="1"/>
</dbReference>
<proteinExistence type="predicted"/>
<keyword evidence="4" id="KW-1185">Reference proteome</keyword>
<dbReference type="RefSeq" id="WP_259022985.1">
    <property type="nucleotide sequence ID" value="NZ_JARZAK010000001.1"/>
</dbReference>
<dbReference type="Proteomes" id="UP001292913">
    <property type="component" value="Unassembled WGS sequence"/>
</dbReference>
<keyword evidence="3" id="KW-0378">Hydrolase</keyword>
<dbReference type="InterPro" id="IPR027417">
    <property type="entry name" value="P-loop_NTPase"/>
</dbReference>
<dbReference type="EMBL" id="JARZAK010000001">
    <property type="protein sequence ID" value="MDY7256503.1"/>
    <property type="molecule type" value="Genomic_DNA"/>
</dbReference>
<dbReference type="GO" id="GO:0004386">
    <property type="term" value="F:helicase activity"/>
    <property type="evidence" value="ECO:0007669"/>
    <property type="project" value="UniProtKB-KW"/>
</dbReference>
<dbReference type="Pfam" id="PF00271">
    <property type="entry name" value="Helicase_C"/>
    <property type="match status" value="1"/>
</dbReference>
<comment type="caution">
    <text evidence="3">The sequence shown here is derived from an EMBL/GenBank/DDBJ whole genome shotgun (WGS) entry which is preliminary data.</text>
</comment>
<feature type="domain" description="Helicase C-terminal" evidence="2">
    <location>
        <begin position="313"/>
        <end position="457"/>
    </location>
</feature>
<dbReference type="SMART" id="SM00487">
    <property type="entry name" value="DEXDc"/>
    <property type="match status" value="1"/>
</dbReference>
<dbReference type="PANTHER" id="PTHR10799">
    <property type="entry name" value="SNF2/RAD54 HELICASE FAMILY"/>
    <property type="match status" value="1"/>
</dbReference>
<evidence type="ECO:0000259" key="2">
    <source>
        <dbReference type="PROSITE" id="PS51194"/>
    </source>
</evidence>
<evidence type="ECO:0000313" key="4">
    <source>
        <dbReference type="Proteomes" id="UP001292913"/>
    </source>
</evidence>
<dbReference type="Gene3D" id="3.40.50.300">
    <property type="entry name" value="P-loop containing nucleotide triphosphate hydrolases"/>
    <property type="match status" value="1"/>
</dbReference>
<dbReference type="InterPro" id="IPR014001">
    <property type="entry name" value="Helicase_ATP-bd"/>
</dbReference>
<dbReference type="InterPro" id="IPR000330">
    <property type="entry name" value="SNF2_N"/>
</dbReference>
<evidence type="ECO:0000313" key="3">
    <source>
        <dbReference type="EMBL" id="MDY7256503.1"/>
    </source>
</evidence>
<sequence>MLNESNLHEYQRTAVQHIIEHPYGALLMEMGLGKSISTLTAIKKLMDEYLEVNKVLVIAPKRVAESTWSDEIAKWEHLKGLTVSKILGTEKQRKAALKAPADIFVINRENVVWLVSHLQGYWPFDMIVIDELSSFKSSKSARFRALRLVRPKTNRVVGLTGTPVPNGLIDLWSQLYLLDLGERLGKTITSYRSKYFRPGRSNGQIVFDYKLNSGSEEAIYKQIGDICISMKAEDYLQLPERIDRTVEVHLPEKMMNQYLEFEKDQVLALENEDGDISAVNAAALSNKLLQFSNGAVYDSERNVHDVHAEKLDALEEIVEAANGQSVLVFFSFRHDVSRILRKLKSYHPKEIGGPEDIKAWNEGDIPVLLAHPAGAGHGLNLQAGGHIVVWFGLPWSSELYQQANARLYRQGQNKPVIIHHLIAKGTMDEDVMKALAGKIDKQEALMQAVKARIQKWRK</sequence>
<protein>
    <submittedName>
        <fullName evidence="3">DEAD/DEAH box helicase</fullName>
    </submittedName>
</protein>
<evidence type="ECO:0000259" key="1">
    <source>
        <dbReference type="PROSITE" id="PS51192"/>
    </source>
</evidence>
<accession>A0ABU5HJX8</accession>
<dbReference type="PROSITE" id="PS51192">
    <property type="entry name" value="HELICASE_ATP_BIND_1"/>
    <property type="match status" value="1"/>
</dbReference>
<dbReference type="Pfam" id="PF00176">
    <property type="entry name" value="SNF2-rel_dom"/>
    <property type="match status" value="1"/>
</dbReference>
<dbReference type="PROSITE" id="PS51194">
    <property type="entry name" value="HELICASE_CTER"/>
    <property type="match status" value="1"/>
</dbReference>
<feature type="domain" description="Helicase ATP-binding" evidence="1">
    <location>
        <begin position="15"/>
        <end position="181"/>
    </location>
</feature>
<keyword evidence="3" id="KW-0347">Helicase</keyword>
<organism evidence="3 4">
    <name type="scientific">Bacteroides vicugnae</name>
    <dbReference type="NCBI Taxonomy" id="3037989"/>
    <lineage>
        <taxon>Bacteria</taxon>
        <taxon>Pseudomonadati</taxon>
        <taxon>Bacteroidota</taxon>
        <taxon>Bacteroidia</taxon>
        <taxon>Bacteroidales</taxon>
        <taxon>Bacteroidaceae</taxon>
        <taxon>Bacteroides</taxon>
    </lineage>
</organism>
<dbReference type="InterPro" id="IPR038718">
    <property type="entry name" value="SNF2-like_sf"/>
</dbReference>
<reference evidence="3 4" key="1">
    <citation type="submission" date="2023-04" db="EMBL/GenBank/DDBJ databases">
        <title>Bacteroides pacosi sp. nov., isolated from the fecal material of an alpaca.</title>
        <authorList>
            <person name="Miller S."/>
            <person name="Hendry M."/>
            <person name="King J."/>
            <person name="Sankaranarayanan K."/>
            <person name="Lawson P.A."/>
        </authorList>
    </citation>
    <scope>NUCLEOTIDE SEQUENCE [LARGE SCALE GENOMIC DNA]</scope>
    <source>
        <strain evidence="3 4">A2-P53</strain>
    </source>
</reference>
<name>A0ABU5HJX8_9BACE</name>
<dbReference type="SUPFAM" id="SSF52540">
    <property type="entry name" value="P-loop containing nucleoside triphosphate hydrolases"/>
    <property type="match status" value="2"/>
</dbReference>